<organism evidence="2 3">
    <name type="scientific">Streptomyces chilikensis</name>
    <dbReference type="NCBI Taxonomy" id="1194079"/>
    <lineage>
        <taxon>Bacteria</taxon>
        <taxon>Bacillati</taxon>
        <taxon>Actinomycetota</taxon>
        <taxon>Actinomycetes</taxon>
        <taxon>Kitasatosporales</taxon>
        <taxon>Streptomycetaceae</taxon>
        <taxon>Streptomyces</taxon>
    </lineage>
</organism>
<accession>A0ABV3ES24</accession>
<evidence type="ECO:0000256" key="1">
    <source>
        <dbReference type="SAM" id="MobiDB-lite"/>
    </source>
</evidence>
<gene>
    <name evidence="2" type="ORF">AB0D95_17410</name>
</gene>
<sequence length="77" mass="7873">MAGPESTDEQRDEAEEREAETPDRGPGAHSGLEQEAQERVVPGTASATEGYSGGGTGAGEPLQGVEDDQAGEDAEKS</sequence>
<protein>
    <submittedName>
        <fullName evidence="2">Uncharacterized protein</fullName>
    </submittedName>
</protein>
<dbReference type="RefSeq" id="WP_359273546.1">
    <property type="nucleotide sequence ID" value="NZ_JBEZNA010000038.1"/>
</dbReference>
<evidence type="ECO:0000313" key="2">
    <source>
        <dbReference type="EMBL" id="MEU9579015.1"/>
    </source>
</evidence>
<dbReference type="Proteomes" id="UP001551584">
    <property type="component" value="Unassembled WGS sequence"/>
</dbReference>
<feature type="compositionally biased region" description="Acidic residues" evidence="1">
    <location>
        <begin position="65"/>
        <end position="77"/>
    </location>
</feature>
<comment type="caution">
    <text evidence="2">The sequence shown here is derived from an EMBL/GenBank/DDBJ whole genome shotgun (WGS) entry which is preliminary data.</text>
</comment>
<proteinExistence type="predicted"/>
<feature type="compositionally biased region" description="Acidic residues" evidence="1">
    <location>
        <begin position="1"/>
        <end position="18"/>
    </location>
</feature>
<reference evidence="2 3" key="1">
    <citation type="submission" date="2024-06" db="EMBL/GenBank/DDBJ databases">
        <title>The Natural Products Discovery Center: Release of the First 8490 Sequenced Strains for Exploring Actinobacteria Biosynthetic Diversity.</title>
        <authorList>
            <person name="Kalkreuter E."/>
            <person name="Kautsar S.A."/>
            <person name="Yang D."/>
            <person name="Bader C.D."/>
            <person name="Teijaro C.N."/>
            <person name="Fluegel L."/>
            <person name="Davis C.M."/>
            <person name="Simpson J.R."/>
            <person name="Lauterbach L."/>
            <person name="Steele A.D."/>
            <person name="Gui C."/>
            <person name="Meng S."/>
            <person name="Li G."/>
            <person name="Viehrig K."/>
            <person name="Ye F."/>
            <person name="Su P."/>
            <person name="Kiefer A.F."/>
            <person name="Nichols A."/>
            <person name="Cepeda A.J."/>
            <person name="Yan W."/>
            <person name="Fan B."/>
            <person name="Jiang Y."/>
            <person name="Adhikari A."/>
            <person name="Zheng C.-J."/>
            <person name="Schuster L."/>
            <person name="Cowan T.M."/>
            <person name="Smanski M.J."/>
            <person name="Chevrette M.G."/>
            <person name="De Carvalho L.P.S."/>
            <person name="Shen B."/>
        </authorList>
    </citation>
    <scope>NUCLEOTIDE SEQUENCE [LARGE SCALE GENOMIC DNA]</scope>
    <source>
        <strain evidence="2 3">NPDC048117</strain>
    </source>
</reference>
<keyword evidence="3" id="KW-1185">Reference proteome</keyword>
<feature type="region of interest" description="Disordered" evidence="1">
    <location>
        <begin position="1"/>
        <end position="77"/>
    </location>
</feature>
<dbReference type="EMBL" id="JBEZNA010000038">
    <property type="protein sequence ID" value="MEU9579015.1"/>
    <property type="molecule type" value="Genomic_DNA"/>
</dbReference>
<name>A0ABV3ES24_9ACTN</name>
<evidence type="ECO:0000313" key="3">
    <source>
        <dbReference type="Proteomes" id="UP001551584"/>
    </source>
</evidence>